<dbReference type="EMBL" id="JADOXO010000236">
    <property type="protein sequence ID" value="KAF9808678.1"/>
    <property type="molecule type" value="Genomic_DNA"/>
</dbReference>
<dbReference type="Proteomes" id="UP000639403">
    <property type="component" value="Unassembled WGS sequence"/>
</dbReference>
<name>A0A8H7NXG4_9APHY</name>
<evidence type="ECO:0000256" key="1">
    <source>
        <dbReference type="SAM" id="MobiDB-lite"/>
    </source>
</evidence>
<accession>A0A8H7NXG4</accession>
<feature type="compositionally biased region" description="Low complexity" evidence="1">
    <location>
        <begin position="1"/>
        <end position="18"/>
    </location>
</feature>
<reference evidence="2" key="2">
    <citation type="journal article" name="Front. Microbiol.">
        <title>Degradative Capacity of Two Strains of Rhodonia placenta: From Phenotype to Genotype.</title>
        <authorList>
            <person name="Kolle M."/>
            <person name="Horta M.A.C."/>
            <person name="Nowrousian M."/>
            <person name="Ohm R.A."/>
            <person name="Benz J.P."/>
            <person name="Pilgard A."/>
        </authorList>
    </citation>
    <scope>NUCLEOTIDE SEQUENCE</scope>
    <source>
        <strain evidence="2">FPRL280</strain>
    </source>
</reference>
<protein>
    <submittedName>
        <fullName evidence="2">Uncharacterized protein</fullName>
    </submittedName>
</protein>
<reference evidence="2" key="1">
    <citation type="submission" date="2020-11" db="EMBL/GenBank/DDBJ databases">
        <authorList>
            <person name="Koelle M."/>
            <person name="Horta M.A.C."/>
            <person name="Nowrousian M."/>
            <person name="Ohm R.A."/>
            <person name="Benz P."/>
            <person name="Pilgard A."/>
        </authorList>
    </citation>
    <scope>NUCLEOTIDE SEQUENCE</scope>
    <source>
        <strain evidence="2">FPRL280</strain>
    </source>
</reference>
<dbReference type="AlphaFoldDB" id="A0A8H7NXG4"/>
<sequence length="60" mass="6288">MSSPSPVPGGMSSTRTSRPGPPPPPSPLRWSTGVSTLLPASDAGRGSRGSNWWLRQRQCG</sequence>
<evidence type="ECO:0000313" key="3">
    <source>
        <dbReference type="Proteomes" id="UP000639403"/>
    </source>
</evidence>
<gene>
    <name evidence="2" type="ORF">IEO21_07790</name>
</gene>
<organism evidence="2 3">
    <name type="scientific">Rhodonia placenta</name>
    <dbReference type="NCBI Taxonomy" id="104341"/>
    <lineage>
        <taxon>Eukaryota</taxon>
        <taxon>Fungi</taxon>
        <taxon>Dikarya</taxon>
        <taxon>Basidiomycota</taxon>
        <taxon>Agaricomycotina</taxon>
        <taxon>Agaricomycetes</taxon>
        <taxon>Polyporales</taxon>
        <taxon>Adustoporiaceae</taxon>
        <taxon>Rhodonia</taxon>
    </lineage>
</organism>
<evidence type="ECO:0000313" key="2">
    <source>
        <dbReference type="EMBL" id="KAF9808678.1"/>
    </source>
</evidence>
<feature type="region of interest" description="Disordered" evidence="1">
    <location>
        <begin position="1"/>
        <end position="60"/>
    </location>
</feature>
<proteinExistence type="predicted"/>
<comment type="caution">
    <text evidence="2">The sequence shown here is derived from an EMBL/GenBank/DDBJ whole genome shotgun (WGS) entry which is preliminary data.</text>
</comment>